<dbReference type="InterPro" id="IPR045275">
    <property type="entry name" value="MscS_archaea/bacteria_type"/>
</dbReference>
<keyword evidence="7" id="KW-0813">Transport</keyword>
<evidence type="ECO:0000313" key="12">
    <source>
        <dbReference type="Proteomes" id="UP000009284"/>
    </source>
</evidence>
<evidence type="ECO:0000256" key="1">
    <source>
        <dbReference type="ARBA" id="ARBA00004651"/>
    </source>
</evidence>
<dbReference type="Pfam" id="PF21088">
    <property type="entry name" value="MS_channel_1st"/>
    <property type="match status" value="1"/>
</dbReference>
<feature type="domain" description="Mechanosensitive ion channel MscS C-terminal" evidence="9">
    <location>
        <begin position="181"/>
        <end position="259"/>
    </location>
</feature>
<evidence type="ECO:0000256" key="3">
    <source>
        <dbReference type="ARBA" id="ARBA00022475"/>
    </source>
</evidence>
<reference evidence="11 12" key="2">
    <citation type="journal article" date="2012" name="PLoS ONE">
        <title>Genomic characterization of the taylorella genus.</title>
        <authorList>
            <person name="Hebert L."/>
            <person name="Moumen B."/>
            <person name="Pons N."/>
            <person name="Duquesne F."/>
            <person name="Breuil M.F."/>
            <person name="Goux D."/>
            <person name="Batto J.M."/>
            <person name="Laugier C."/>
            <person name="Renault P."/>
            <person name="Petry S."/>
        </authorList>
    </citation>
    <scope>NUCLEOTIDE SEQUENCE [LARGE SCALE GENOMIC DNA]</scope>
    <source>
        <strain evidence="11 12">MCE3</strain>
    </source>
</reference>
<dbReference type="PANTHER" id="PTHR30221:SF1">
    <property type="entry name" value="SMALL-CONDUCTANCE MECHANOSENSITIVE CHANNEL"/>
    <property type="match status" value="1"/>
</dbReference>
<comment type="subunit">
    <text evidence="7">Homoheptamer.</text>
</comment>
<accession>G4QAV1</accession>
<evidence type="ECO:0000259" key="8">
    <source>
        <dbReference type="Pfam" id="PF00924"/>
    </source>
</evidence>
<dbReference type="AlphaFoldDB" id="G4QAV1"/>
<evidence type="ECO:0000256" key="6">
    <source>
        <dbReference type="ARBA" id="ARBA00023136"/>
    </source>
</evidence>
<sequence>MQTQDLWARWEPWVMSFLVNFVSAAVILIIGWMISNLIGKGLKNILTKTRAVDRTAMPMITAIAVWAIRIVVILIVLTQFGVETASLIAALGAAGLAIGLALQGTLQNIASGIMLIALRPLNTGDYITVHSTDVSGTVVEVGLFLTKLVKLDGMQVTLPNSVVWGSQITNFSRSQQRRMDLQVPISYGDDLDKAIRVLNDMIESDPDVLTSPKHEVLVTDYKDSVVIVTMRVWAHASVFWDLQAKLMKDTRKHLEQNGFKLPVPIQLQTFQNPKAFKEALIEAEGDSEVKKISNN</sequence>
<evidence type="ECO:0000313" key="11">
    <source>
        <dbReference type="EMBL" id="AEP36411.1"/>
    </source>
</evidence>
<evidence type="ECO:0000259" key="9">
    <source>
        <dbReference type="Pfam" id="PF21082"/>
    </source>
</evidence>
<dbReference type="HOGENOM" id="CLU_037945_1_1_4"/>
<dbReference type="Gene3D" id="3.30.70.100">
    <property type="match status" value="1"/>
</dbReference>
<dbReference type="RefSeq" id="WP_014111308.1">
    <property type="nucleotide sequence ID" value="NC_016043.1"/>
</dbReference>
<reference key="1">
    <citation type="submission" date="2011-09" db="EMBL/GenBank/DDBJ databases">
        <title>Genomic characterization of the Taylorella genus.</title>
        <authorList>
            <person name="Hebert L."/>
            <person name="Moumen B."/>
            <person name="Pons N."/>
            <person name="Duquesne F."/>
            <person name="Breuil M.-F."/>
            <person name="Goux D."/>
            <person name="Batto J.-M."/>
            <person name="Renault P."/>
            <person name="Laugier C."/>
            <person name="Petry S."/>
        </authorList>
    </citation>
    <scope>NUCLEOTIDE SEQUENCE</scope>
    <source>
        <strain>MCE3</strain>
    </source>
</reference>
<proteinExistence type="inferred from homology"/>
<evidence type="ECO:0000256" key="2">
    <source>
        <dbReference type="ARBA" id="ARBA00008017"/>
    </source>
</evidence>
<evidence type="ECO:0000256" key="7">
    <source>
        <dbReference type="RuleBase" id="RU369025"/>
    </source>
</evidence>
<keyword evidence="6 7" id="KW-0472">Membrane</keyword>
<keyword evidence="7" id="KW-0406">Ion transport</keyword>
<dbReference type="InterPro" id="IPR049142">
    <property type="entry name" value="MS_channel_1st"/>
</dbReference>
<feature type="transmembrane region" description="Helical" evidence="7">
    <location>
        <begin position="12"/>
        <end position="34"/>
    </location>
</feature>
<comment type="subcellular location">
    <subcellularLocation>
        <location evidence="7">Cell inner membrane</location>
        <topology evidence="7">Multi-pass membrane protein</topology>
    </subcellularLocation>
    <subcellularLocation>
        <location evidence="1">Cell membrane</location>
        <topology evidence="1">Multi-pass membrane protein</topology>
    </subcellularLocation>
</comment>
<dbReference type="GO" id="GO:0008381">
    <property type="term" value="F:mechanosensitive monoatomic ion channel activity"/>
    <property type="evidence" value="ECO:0007669"/>
    <property type="project" value="InterPro"/>
</dbReference>
<dbReference type="GO" id="GO:0005886">
    <property type="term" value="C:plasma membrane"/>
    <property type="evidence" value="ECO:0007669"/>
    <property type="project" value="UniProtKB-SubCell"/>
</dbReference>
<keyword evidence="3" id="KW-1003">Cell membrane</keyword>
<protein>
    <recommendedName>
        <fullName evidence="7">Small-conductance mechanosensitive channel</fullName>
    </recommendedName>
</protein>
<feature type="transmembrane region" description="Helical" evidence="7">
    <location>
        <begin position="84"/>
        <end position="102"/>
    </location>
</feature>
<dbReference type="InterPro" id="IPR023408">
    <property type="entry name" value="MscS_beta-dom_sf"/>
</dbReference>
<keyword evidence="12" id="KW-1185">Reference proteome</keyword>
<evidence type="ECO:0000256" key="4">
    <source>
        <dbReference type="ARBA" id="ARBA00022692"/>
    </source>
</evidence>
<keyword evidence="7" id="KW-0997">Cell inner membrane</keyword>
<dbReference type="Gene3D" id="1.10.287.1260">
    <property type="match status" value="1"/>
</dbReference>
<dbReference type="InterPro" id="IPR008910">
    <property type="entry name" value="MSC_TM_helix"/>
</dbReference>
<dbReference type="STRING" id="1008459.TASI_0637"/>
<keyword evidence="4 7" id="KW-0812">Transmembrane</keyword>
<feature type="transmembrane region" description="Helical" evidence="7">
    <location>
        <begin position="55"/>
        <end position="78"/>
    </location>
</feature>
<dbReference type="Pfam" id="PF21082">
    <property type="entry name" value="MS_channel_3rd"/>
    <property type="match status" value="1"/>
</dbReference>
<dbReference type="InterPro" id="IPR011014">
    <property type="entry name" value="MscS_channel_TM-2"/>
</dbReference>
<dbReference type="Pfam" id="PF00924">
    <property type="entry name" value="MS_channel_2nd"/>
    <property type="match status" value="1"/>
</dbReference>
<comment type="caution">
    <text evidence="7">Lacks conserved residue(s) required for the propagation of feature annotation.</text>
</comment>
<evidence type="ECO:0000259" key="10">
    <source>
        <dbReference type="Pfam" id="PF21088"/>
    </source>
</evidence>
<comment type="function">
    <text evidence="7">Mechanosensitive channel that participates in the regulation of osmotic pressure changes within the cell, opening in response to stretch forces in the membrane lipid bilayer, without the need for other proteins. Contributes to normal resistance to hypoosmotic shock. Forms an ion channel of 1.0 nanosiemens conductance with a slight preference for anions.</text>
</comment>
<dbReference type="KEGG" id="tas:TASI_0637"/>
<dbReference type="Proteomes" id="UP000009284">
    <property type="component" value="Chromosome"/>
</dbReference>
<dbReference type="OrthoDB" id="9809206at2"/>
<keyword evidence="5 7" id="KW-1133">Transmembrane helix</keyword>
<dbReference type="PANTHER" id="PTHR30221">
    <property type="entry name" value="SMALL-CONDUCTANCE MECHANOSENSITIVE CHANNEL"/>
    <property type="match status" value="1"/>
</dbReference>
<dbReference type="Gene3D" id="2.30.30.60">
    <property type="match status" value="1"/>
</dbReference>
<feature type="domain" description="Mechanosensitive ion channel transmembrane helices 2/3" evidence="10">
    <location>
        <begin position="70"/>
        <end position="103"/>
    </location>
</feature>
<dbReference type="InterPro" id="IPR006685">
    <property type="entry name" value="MscS_channel_2nd"/>
</dbReference>
<dbReference type="InterPro" id="IPR011066">
    <property type="entry name" value="MscS_channel_C_sf"/>
</dbReference>
<comment type="similarity">
    <text evidence="2 7">Belongs to the MscS (TC 1.A.23) family.</text>
</comment>
<feature type="domain" description="Mechanosensitive ion channel MscS" evidence="8">
    <location>
        <begin position="105"/>
        <end position="173"/>
    </location>
</feature>
<dbReference type="Pfam" id="PF05552">
    <property type="entry name" value="MS_channel_1st_1"/>
    <property type="match status" value="1"/>
</dbReference>
<dbReference type="EMBL" id="CP003059">
    <property type="protein sequence ID" value="AEP36411.1"/>
    <property type="molecule type" value="Genomic_DNA"/>
</dbReference>
<dbReference type="SUPFAM" id="SSF82689">
    <property type="entry name" value="Mechanosensitive channel protein MscS (YggB), C-terminal domain"/>
    <property type="match status" value="1"/>
</dbReference>
<organism evidence="11 12">
    <name type="scientific">Taylorella asinigenitalis (strain MCE3)</name>
    <dbReference type="NCBI Taxonomy" id="1008459"/>
    <lineage>
        <taxon>Bacteria</taxon>
        <taxon>Pseudomonadati</taxon>
        <taxon>Pseudomonadota</taxon>
        <taxon>Betaproteobacteria</taxon>
        <taxon>Burkholderiales</taxon>
        <taxon>Alcaligenaceae</taxon>
        <taxon>Taylorella</taxon>
    </lineage>
</organism>
<evidence type="ECO:0000256" key="5">
    <source>
        <dbReference type="ARBA" id="ARBA00022989"/>
    </source>
</evidence>
<dbReference type="InterPro" id="IPR049278">
    <property type="entry name" value="MS_channel_C"/>
</dbReference>
<gene>
    <name evidence="11" type="ordered locus">TASI_0637</name>
</gene>
<dbReference type="InterPro" id="IPR010920">
    <property type="entry name" value="LSM_dom_sf"/>
</dbReference>
<dbReference type="SUPFAM" id="SSF82861">
    <property type="entry name" value="Mechanosensitive channel protein MscS (YggB), transmembrane region"/>
    <property type="match status" value="1"/>
</dbReference>
<dbReference type="SUPFAM" id="SSF50182">
    <property type="entry name" value="Sm-like ribonucleoproteins"/>
    <property type="match status" value="1"/>
</dbReference>
<dbReference type="eggNOG" id="COG0668">
    <property type="taxonomic scope" value="Bacteria"/>
</dbReference>
<keyword evidence="7" id="KW-0407">Ion channel</keyword>
<name>G4QAV1_TAYAM</name>